<gene>
    <name evidence="3" type="ORF">HELGO_WM30472</name>
</gene>
<organism evidence="3">
    <name type="scientific">uncultured Thiotrichaceae bacterium</name>
    <dbReference type="NCBI Taxonomy" id="298394"/>
    <lineage>
        <taxon>Bacteria</taxon>
        <taxon>Pseudomonadati</taxon>
        <taxon>Pseudomonadota</taxon>
        <taxon>Gammaproteobacteria</taxon>
        <taxon>Thiotrichales</taxon>
        <taxon>Thiotrichaceae</taxon>
        <taxon>environmental samples</taxon>
    </lineage>
</organism>
<dbReference type="GO" id="GO:0016788">
    <property type="term" value="F:hydrolase activity, acting on ester bonds"/>
    <property type="evidence" value="ECO:0007669"/>
    <property type="project" value="UniProtKB-ARBA"/>
</dbReference>
<dbReference type="InterPro" id="IPR036514">
    <property type="entry name" value="SGNH_hydro_sf"/>
</dbReference>
<evidence type="ECO:0000313" key="3">
    <source>
        <dbReference type="EMBL" id="CAA6805216.1"/>
    </source>
</evidence>
<dbReference type="PANTHER" id="PTHR31988:SF19">
    <property type="entry name" value="9-O-ACETYL-N-ACETYLNEURAMINIC ACID DEACETYLASE-RELATED"/>
    <property type="match status" value="1"/>
</dbReference>
<dbReference type="InterPro" id="IPR005181">
    <property type="entry name" value="SASA"/>
</dbReference>
<sequence>MKIRTLLSYIAIGLLSSPLTAKEHIYLMAGQSNMMGLAHTKNLPASYRSTPPNVSFFYKGSARPLARGTHIGPEVSFAHTVARAFPNDQHTIIKFAATGSHIRQWFPGETYYEGMIRQFALATSQENPNIDAIFWMQGEGDAFNHQRASTYARNLTYFINVLRKELNAYTTPFIMGFVDPTGLNFPEISLVQQQQHTVNKTVAHTHLIPAEGVAKIYDNIHFNALGQVEMGKRFALKYIDLVKNQTSH</sequence>
<evidence type="ECO:0000256" key="1">
    <source>
        <dbReference type="ARBA" id="ARBA00022801"/>
    </source>
</evidence>
<dbReference type="Gene3D" id="3.40.50.1110">
    <property type="entry name" value="SGNH hydrolase"/>
    <property type="match status" value="1"/>
</dbReference>
<proteinExistence type="predicted"/>
<dbReference type="SUPFAM" id="SSF52266">
    <property type="entry name" value="SGNH hydrolase"/>
    <property type="match status" value="1"/>
</dbReference>
<dbReference type="Pfam" id="PF03629">
    <property type="entry name" value="SASA"/>
    <property type="match status" value="1"/>
</dbReference>
<dbReference type="InterPro" id="IPR052940">
    <property type="entry name" value="Carb_Esterase_6"/>
</dbReference>
<dbReference type="EMBL" id="CACVAT010000079">
    <property type="protein sequence ID" value="CAA6805216.1"/>
    <property type="molecule type" value="Genomic_DNA"/>
</dbReference>
<protein>
    <recommendedName>
        <fullName evidence="2">Sialate O-acetylesterase domain-containing protein</fullName>
    </recommendedName>
</protein>
<dbReference type="AlphaFoldDB" id="A0A6S6SJK9"/>
<evidence type="ECO:0000259" key="2">
    <source>
        <dbReference type="Pfam" id="PF03629"/>
    </source>
</evidence>
<dbReference type="PANTHER" id="PTHR31988">
    <property type="entry name" value="ESTERASE, PUTATIVE (DUF303)-RELATED"/>
    <property type="match status" value="1"/>
</dbReference>
<keyword evidence="1" id="KW-0378">Hydrolase</keyword>
<accession>A0A6S6SJK9</accession>
<reference evidence="3" key="1">
    <citation type="submission" date="2020-01" db="EMBL/GenBank/DDBJ databases">
        <authorList>
            <person name="Meier V. D."/>
            <person name="Meier V D."/>
        </authorList>
    </citation>
    <scope>NUCLEOTIDE SEQUENCE</scope>
    <source>
        <strain evidence="3">HLG_WM_MAG_09</strain>
    </source>
</reference>
<feature type="domain" description="Sialate O-acetylesterase" evidence="2">
    <location>
        <begin position="23"/>
        <end position="239"/>
    </location>
</feature>
<name>A0A6S6SJK9_9GAMM</name>